<dbReference type="GO" id="GO:0008270">
    <property type="term" value="F:zinc ion binding"/>
    <property type="evidence" value="ECO:0007669"/>
    <property type="project" value="UniProtKB-KW"/>
</dbReference>
<comment type="subcellular location">
    <subcellularLocation>
        <location evidence="1">Membrane</location>
        <topology evidence="1">Multi-pass membrane protein</topology>
    </subcellularLocation>
</comment>
<keyword evidence="4 9" id="KW-0863">Zinc-finger</keyword>
<keyword evidence="8 11" id="KW-0472">Membrane</keyword>
<feature type="compositionally biased region" description="Low complexity" evidence="10">
    <location>
        <begin position="157"/>
        <end position="168"/>
    </location>
</feature>
<feature type="transmembrane region" description="Helical" evidence="11">
    <location>
        <begin position="228"/>
        <end position="245"/>
    </location>
</feature>
<dbReference type="EMBL" id="SEYY01000351">
    <property type="protein sequence ID" value="KAB7507423.1"/>
    <property type="molecule type" value="Genomic_DNA"/>
</dbReference>
<dbReference type="AlphaFoldDB" id="A0A5N5TMM0"/>
<dbReference type="InterPro" id="IPR013083">
    <property type="entry name" value="Znf_RING/FYVE/PHD"/>
</dbReference>
<organism evidence="13 14">
    <name type="scientific">Armadillidium nasatum</name>
    <dbReference type="NCBI Taxonomy" id="96803"/>
    <lineage>
        <taxon>Eukaryota</taxon>
        <taxon>Metazoa</taxon>
        <taxon>Ecdysozoa</taxon>
        <taxon>Arthropoda</taxon>
        <taxon>Crustacea</taxon>
        <taxon>Multicrustacea</taxon>
        <taxon>Malacostraca</taxon>
        <taxon>Eumalacostraca</taxon>
        <taxon>Peracarida</taxon>
        <taxon>Isopoda</taxon>
        <taxon>Oniscidea</taxon>
        <taxon>Crinocheta</taxon>
        <taxon>Armadillidiidae</taxon>
        <taxon>Armadillidium</taxon>
    </lineage>
</organism>
<evidence type="ECO:0000256" key="8">
    <source>
        <dbReference type="ARBA" id="ARBA00023136"/>
    </source>
</evidence>
<evidence type="ECO:0000259" key="12">
    <source>
        <dbReference type="PROSITE" id="PS50089"/>
    </source>
</evidence>
<dbReference type="Pfam" id="PF13639">
    <property type="entry name" value="zf-RING_2"/>
    <property type="match status" value="1"/>
</dbReference>
<evidence type="ECO:0000256" key="3">
    <source>
        <dbReference type="ARBA" id="ARBA00022723"/>
    </source>
</evidence>
<dbReference type="PROSITE" id="PS50089">
    <property type="entry name" value="ZF_RING_2"/>
    <property type="match status" value="1"/>
</dbReference>
<dbReference type="PANTHER" id="PTHR15860:SF0">
    <property type="entry name" value="LP20373P"/>
    <property type="match status" value="1"/>
</dbReference>
<dbReference type="PANTHER" id="PTHR15860">
    <property type="entry name" value="UNCHARACTERIZED RING FINGER-CONTAINING PROTEIN"/>
    <property type="match status" value="1"/>
</dbReference>
<keyword evidence="2 11" id="KW-0812">Transmembrane</keyword>
<name>A0A5N5TMM0_9CRUS</name>
<dbReference type="GO" id="GO:0061630">
    <property type="term" value="F:ubiquitin protein ligase activity"/>
    <property type="evidence" value="ECO:0007669"/>
    <property type="project" value="InterPro"/>
</dbReference>
<comment type="caution">
    <text evidence="13">The sequence shown here is derived from an EMBL/GenBank/DDBJ whole genome shotgun (WGS) entry which is preliminary data.</text>
</comment>
<dbReference type="Gene3D" id="3.30.40.10">
    <property type="entry name" value="Zinc/RING finger domain, C3HC4 (zinc finger)"/>
    <property type="match status" value="1"/>
</dbReference>
<feature type="compositionally biased region" description="Polar residues" evidence="10">
    <location>
        <begin position="173"/>
        <end position="182"/>
    </location>
</feature>
<keyword evidence="7 11" id="KW-1133">Transmembrane helix</keyword>
<dbReference type="SMART" id="SM00184">
    <property type="entry name" value="RING"/>
    <property type="match status" value="1"/>
</dbReference>
<keyword evidence="6" id="KW-0862">Zinc</keyword>
<sequence length="443" mass="50155">MAGHGARLPSTVNGQSSDHGFVLPLSSHRLNGWRSIFTSLTPFVSQNSGRTLRVYARRLLTENNQPISIPPVGERHHSLGVWTSGNVHIGRGASNHLSSRDSENFSSSSSPDSENVVINIESNSARENQRRSRSPATLVLDSSDNMHPVEVHENVYDVSSESSNDNENPSGEVPQNENEQNISINGDSLTDLLERHPELRSFLKVVWHYCVFFLIIIAKLIYDRFASLFVIVLFFLGFIFSNKIIKLSISYHERRSKSALLLPSETTFSNLGELLWVVVITDLVLKLSTIFLKGICAMLPNCLLSYRYRGNLYATFEYTSQLYRSLAPVQPWLSYLMDNYTGVEKGFGVFLSALYMLCKGPRYYLQRYGSVPSKDELKDTGSLCPICQDDFVIPTMLQCKHIFCEQCVARWFDRERTCPMCRTKVADDPSYRDGSTSFAFQLY</sequence>
<evidence type="ECO:0000256" key="9">
    <source>
        <dbReference type="PROSITE-ProRule" id="PRU00175"/>
    </source>
</evidence>
<evidence type="ECO:0000256" key="5">
    <source>
        <dbReference type="ARBA" id="ARBA00022786"/>
    </source>
</evidence>
<feature type="compositionally biased region" description="Low complexity" evidence="10">
    <location>
        <begin position="104"/>
        <end position="115"/>
    </location>
</feature>
<evidence type="ECO:0000256" key="11">
    <source>
        <dbReference type="SAM" id="Phobius"/>
    </source>
</evidence>
<keyword evidence="3" id="KW-0479">Metal-binding</keyword>
<dbReference type="Proteomes" id="UP000326759">
    <property type="component" value="Unassembled WGS sequence"/>
</dbReference>
<dbReference type="GO" id="GO:0016020">
    <property type="term" value="C:membrane"/>
    <property type="evidence" value="ECO:0007669"/>
    <property type="project" value="UniProtKB-SubCell"/>
</dbReference>
<proteinExistence type="predicted"/>
<protein>
    <submittedName>
        <fullName evidence="13">RING finger and transmembrane domain-containing protein 2</fullName>
    </submittedName>
</protein>
<dbReference type="PROSITE" id="PS00518">
    <property type="entry name" value="ZF_RING_1"/>
    <property type="match status" value="1"/>
</dbReference>
<dbReference type="InterPro" id="IPR017907">
    <property type="entry name" value="Znf_RING_CS"/>
</dbReference>
<dbReference type="SUPFAM" id="SSF57850">
    <property type="entry name" value="RING/U-box"/>
    <property type="match status" value="1"/>
</dbReference>
<dbReference type="CDD" id="cd16532">
    <property type="entry name" value="RING-HC_RNFT1-like"/>
    <property type="match status" value="1"/>
</dbReference>
<feature type="region of interest" description="Disordered" evidence="10">
    <location>
        <begin position="93"/>
        <end position="143"/>
    </location>
</feature>
<evidence type="ECO:0000256" key="4">
    <source>
        <dbReference type="ARBA" id="ARBA00022771"/>
    </source>
</evidence>
<feature type="region of interest" description="Disordered" evidence="10">
    <location>
        <begin position="157"/>
        <end position="182"/>
    </location>
</feature>
<dbReference type="InterPro" id="IPR001841">
    <property type="entry name" value="Znf_RING"/>
</dbReference>
<evidence type="ECO:0000313" key="14">
    <source>
        <dbReference type="Proteomes" id="UP000326759"/>
    </source>
</evidence>
<evidence type="ECO:0000256" key="6">
    <source>
        <dbReference type="ARBA" id="ARBA00022833"/>
    </source>
</evidence>
<dbReference type="OrthoDB" id="9049620at2759"/>
<evidence type="ECO:0000313" key="13">
    <source>
        <dbReference type="EMBL" id="KAB7507423.1"/>
    </source>
</evidence>
<reference evidence="13 14" key="1">
    <citation type="journal article" date="2019" name="PLoS Biol.">
        <title>Sex chromosomes control vertical transmission of feminizing Wolbachia symbionts in an isopod.</title>
        <authorList>
            <person name="Becking T."/>
            <person name="Chebbi M.A."/>
            <person name="Giraud I."/>
            <person name="Moumen B."/>
            <person name="Laverre T."/>
            <person name="Caubet Y."/>
            <person name="Peccoud J."/>
            <person name="Gilbert C."/>
            <person name="Cordaux R."/>
        </authorList>
    </citation>
    <scope>NUCLEOTIDE SEQUENCE [LARGE SCALE GENOMIC DNA]</scope>
    <source>
        <strain evidence="13">ANa2</strain>
        <tissue evidence="13">Whole body excluding digestive tract and cuticle</tissue>
    </source>
</reference>
<accession>A0A5N5TMM0</accession>
<feature type="transmembrane region" description="Helical" evidence="11">
    <location>
        <begin position="205"/>
        <end position="222"/>
    </location>
</feature>
<dbReference type="InterPro" id="IPR044235">
    <property type="entry name" value="RNFT1/2"/>
</dbReference>
<evidence type="ECO:0000256" key="1">
    <source>
        <dbReference type="ARBA" id="ARBA00004141"/>
    </source>
</evidence>
<keyword evidence="14" id="KW-1185">Reference proteome</keyword>
<gene>
    <name evidence="13" type="primary">RNFT2</name>
    <name evidence="13" type="ORF">Anas_04896</name>
</gene>
<dbReference type="GO" id="GO:1904294">
    <property type="term" value="P:positive regulation of ERAD pathway"/>
    <property type="evidence" value="ECO:0007669"/>
    <property type="project" value="InterPro"/>
</dbReference>
<evidence type="ECO:0000256" key="10">
    <source>
        <dbReference type="SAM" id="MobiDB-lite"/>
    </source>
</evidence>
<evidence type="ECO:0000256" key="7">
    <source>
        <dbReference type="ARBA" id="ARBA00022989"/>
    </source>
</evidence>
<keyword evidence="5" id="KW-0833">Ubl conjugation pathway</keyword>
<feature type="domain" description="RING-type" evidence="12">
    <location>
        <begin position="384"/>
        <end position="422"/>
    </location>
</feature>
<evidence type="ECO:0000256" key="2">
    <source>
        <dbReference type="ARBA" id="ARBA00022692"/>
    </source>
</evidence>